<evidence type="ECO:0000313" key="1">
    <source>
        <dbReference type="Ensembl" id="ENSCINP00000033788.1"/>
    </source>
</evidence>
<dbReference type="HOGENOM" id="CLU_3073831_0_0_1"/>
<reference evidence="1" key="3">
    <citation type="submission" date="2025-09" db="UniProtKB">
        <authorList>
            <consortium name="Ensembl"/>
        </authorList>
    </citation>
    <scope>IDENTIFICATION</scope>
</reference>
<evidence type="ECO:0000313" key="2">
    <source>
        <dbReference type="Proteomes" id="UP000008144"/>
    </source>
</evidence>
<reference evidence="2" key="1">
    <citation type="journal article" date="2002" name="Science">
        <title>The draft genome of Ciona intestinalis: insights into chordate and vertebrate origins.</title>
        <authorList>
            <person name="Dehal P."/>
            <person name="Satou Y."/>
            <person name="Campbell R.K."/>
            <person name="Chapman J."/>
            <person name="Degnan B."/>
            <person name="De Tomaso A."/>
            <person name="Davidson B."/>
            <person name="Di Gregorio A."/>
            <person name="Gelpke M."/>
            <person name="Goodstein D.M."/>
            <person name="Harafuji N."/>
            <person name="Hastings K.E."/>
            <person name="Ho I."/>
            <person name="Hotta K."/>
            <person name="Huang W."/>
            <person name="Kawashima T."/>
            <person name="Lemaire P."/>
            <person name="Martinez D."/>
            <person name="Meinertzhagen I.A."/>
            <person name="Necula S."/>
            <person name="Nonaka M."/>
            <person name="Putnam N."/>
            <person name="Rash S."/>
            <person name="Saiga H."/>
            <person name="Satake M."/>
            <person name="Terry A."/>
            <person name="Yamada L."/>
            <person name="Wang H.G."/>
            <person name="Awazu S."/>
            <person name="Azumi K."/>
            <person name="Boore J."/>
            <person name="Branno M."/>
            <person name="Chin-Bow S."/>
            <person name="DeSantis R."/>
            <person name="Doyle S."/>
            <person name="Francino P."/>
            <person name="Keys D.N."/>
            <person name="Haga S."/>
            <person name="Hayashi H."/>
            <person name="Hino K."/>
            <person name="Imai K.S."/>
            <person name="Inaba K."/>
            <person name="Kano S."/>
            <person name="Kobayashi K."/>
            <person name="Kobayashi M."/>
            <person name="Lee B.I."/>
            <person name="Makabe K.W."/>
            <person name="Manohar C."/>
            <person name="Matassi G."/>
            <person name="Medina M."/>
            <person name="Mochizuki Y."/>
            <person name="Mount S."/>
            <person name="Morishita T."/>
            <person name="Miura S."/>
            <person name="Nakayama A."/>
            <person name="Nishizaka S."/>
            <person name="Nomoto H."/>
            <person name="Ohta F."/>
            <person name="Oishi K."/>
            <person name="Rigoutsos I."/>
            <person name="Sano M."/>
            <person name="Sasaki A."/>
            <person name="Sasakura Y."/>
            <person name="Shoguchi E."/>
            <person name="Shin-i T."/>
            <person name="Spagnuolo A."/>
            <person name="Stainier D."/>
            <person name="Suzuki M.M."/>
            <person name="Tassy O."/>
            <person name="Takatori N."/>
            <person name="Tokuoka M."/>
            <person name="Yagi K."/>
            <person name="Yoshizaki F."/>
            <person name="Wada S."/>
            <person name="Zhang C."/>
            <person name="Hyatt P.D."/>
            <person name="Larimer F."/>
            <person name="Detter C."/>
            <person name="Doggett N."/>
            <person name="Glavina T."/>
            <person name="Hawkins T."/>
            <person name="Richardson P."/>
            <person name="Lucas S."/>
            <person name="Kohara Y."/>
            <person name="Levine M."/>
            <person name="Satoh N."/>
            <person name="Rokhsar D.S."/>
        </authorList>
    </citation>
    <scope>NUCLEOTIDE SEQUENCE [LARGE SCALE GENOMIC DNA]</scope>
</reference>
<organism evidence="1 2">
    <name type="scientific">Ciona intestinalis</name>
    <name type="common">Transparent sea squirt</name>
    <name type="synonym">Ascidia intestinalis</name>
    <dbReference type="NCBI Taxonomy" id="7719"/>
    <lineage>
        <taxon>Eukaryota</taxon>
        <taxon>Metazoa</taxon>
        <taxon>Chordata</taxon>
        <taxon>Tunicata</taxon>
        <taxon>Ascidiacea</taxon>
        <taxon>Phlebobranchia</taxon>
        <taxon>Cionidae</taxon>
        <taxon>Ciona</taxon>
    </lineage>
</organism>
<name>H2XVV4_CIOIN</name>
<proteinExistence type="predicted"/>
<reference evidence="1" key="2">
    <citation type="submission" date="2025-08" db="UniProtKB">
        <authorList>
            <consortium name="Ensembl"/>
        </authorList>
    </citation>
    <scope>IDENTIFICATION</scope>
</reference>
<protein>
    <submittedName>
        <fullName evidence="1">Uncharacterized protein</fullName>
    </submittedName>
</protein>
<dbReference type="Proteomes" id="UP000008144">
    <property type="component" value="Unassembled WGS sequence"/>
</dbReference>
<keyword evidence="2" id="KW-1185">Reference proteome</keyword>
<dbReference type="AlphaFoldDB" id="H2XVV4"/>
<accession>H2XVV4</accession>
<dbReference type="Ensembl" id="ENSCINT00000033144.1">
    <property type="protein sequence ID" value="ENSCINP00000033788.1"/>
    <property type="gene ID" value="ENSCING00000020068.1"/>
</dbReference>
<dbReference type="InParanoid" id="H2XVV4"/>
<sequence length="53" mass="5498">SINDINAAAPILFVSIFLTHCLVCPITVNNGGCLGKFCDSSIALFKAVQTGSL</sequence>